<organism evidence="3 4">
    <name type="scientific">Prevotella corporis</name>
    <dbReference type="NCBI Taxonomy" id="28128"/>
    <lineage>
        <taxon>Bacteria</taxon>
        <taxon>Pseudomonadati</taxon>
        <taxon>Bacteroidota</taxon>
        <taxon>Bacteroidia</taxon>
        <taxon>Bacteroidales</taxon>
        <taxon>Prevotellaceae</taxon>
        <taxon>Prevotella</taxon>
    </lineage>
</organism>
<gene>
    <name evidence="3" type="ORF">HMPREF3226_02078</name>
</gene>
<keyword evidence="4" id="KW-1185">Reference proteome</keyword>
<dbReference type="AlphaFoldDB" id="A0A133PYR2"/>
<dbReference type="PRINTS" id="PR01607">
    <property type="entry name" value="APYRASEFAMLY"/>
</dbReference>
<dbReference type="SUPFAM" id="SSF55816">
    <property type="entry name" value="5'-nucleotidase (syn. UDP-sugar hydrolase), C-terminal domain"/>
    <property type="match status" value="1"/>
</dbReference>
<comment type="caution">
    <text evidence="3">The sequence shown here is derived from an EMBL/GenBank/DDBJ whole genome shotgun (WGS) entry which is preliminary data.</text>
</comment>
<dbReference type="InterPro" id="IPR008334">
    <property type="entry name" value="5'-Nucleotdase_C"/>
</dbReference>
<dbReference type="STRING" id="28128.HMPREF3226_02078"/>
<accession>A0A133PYR2</accession>
<dbReference type="OrthoDB" id="4762412at2"/>
<evidence type="ECO:0000259" key="2">
    <source>
        <dbReference type="Pfam" id="PF02872"/>
    </source>
</evidence>
<dbReference type="GO" id="GO:0016787">
    <property type="term" value="F:hydrolase activity"/>
    <property type="evidence" value="ECO:0007669"/>
    <property type="project" value="InterPro"/>
</dbReference>
<dbReference type="Gene3D" id="3.90.780.10">
    <property type="entry name" value="5'-Nucleotidase, C-terminal domain"/>
    <property type="match status" value="1"/>
</dbReference>
<dbReference type="RefSeq" id="WP_060941061.1">
    <property type="nucleotide sequence ID" value="NZ_JAIHUT010000030.1"/>
</dbReference>
<feature type="chain" id="PRO_5007458372" evidence="1">
    <location>
        <begin position="19"/>
        <end position="273"/>
    </location>
</feature>
<dbReference type="Pfam" id="PF02872">
    <property type="entry name" value="5_nucleotid_C"/>
    <property type="match status" value="1"/>
</dbReference>
<dbReference type="EMBL" id="LRQG01000185">
    <property type="protein sequence ID" value="KXA35390.1"/>
    <property type="molecule type" value="Genomic_DNA"/>
</dbReference>
<dbReference type="PROSITE" id="PS51257">
    <property type="entry name" value="PROKAR_LIPOPROTEIN"/>
    <property type="match status" value="1"/>
</dbReference>
<sequence>MSKKFVLMGGLGVIMAFASCTTHYQLTTIDRSRILIDQRYDVRQDTKAVAFLAPYKHQVDSIMGPVVAHSHHYMKAERPESDLSNLLADIMVWGAKAYNEKVDFAVYNMGGIRAGLPAGDVTYGDVLDIAPFENKICFLTLTGDKVMELFKQIAHVGGEGVSKGVKLVLSKNNTLLRAYLNGKEIDLNAKYRIATIDYLAQGNDKLEAFKAKTDFNSPQEESNNSRYIILNYFKELTSQGKVVESRTEGRIVYLIPNKEVAIGVAHHKQIRKL</sequence>
<dbReference type="PANTHER" id="PTHR11575">
    <property type="entry name" value="5'-NUCLEOTIDASE-RELATED"/>
    <property type="match status" value="1"/>
</dbReference>
<keyword evidence="1" id="KW-0732">Signal</keyword>
<reference evidence="4" key="1">
    <citation type="submission" date="2016-01" db="EMBL/GenBank/DDBJ databases">
        <authorList>
            <person name="Mitreva M."/>
            <person name="Pepin K.H."/>
            <person name="Mihindukulasuriya K.A."/>
            <person name="Fulton R."/>
            <person name="Fronick C."/>
            <person name="O'Laughlin M."/>
            <person name="Miner T."/>
            <person name="Herter B."/>
            <person name="Rosa B.A."/>
            <person name="Cordes M."/>
            <person name="Tomlinson C."/>
            <person name="Wollam A."/>
            <person name="Palsikar V.B."/>
            <person name="Mardis E.R."/>
            <person name="Wilson R.K."/>
        </authorList>
    </citation>
    <scope>NUCLEOTIDE SEQUENCE [LARGE SCALE GENOMIC DNA]</scope>
    <source>
        <strain evidence="4">MJR7716</strain>
    </source>
</reference>
<evidence type="ECO:0000313" key="3">
    <source>
        <dbReference type="EMBL" id="KXA35390.1"/>
    </source>
</evidence>
<name>A0A133PYR2_9BACT</name>
<protein>
    <submittedName>
        <fullName evidence="3">5'-nucleotidase protein</fullName>
    </submittedName>
</protein>
<evidence type="ECO:0000256" key="1">
    <source>
        <dbReference type="SAM" id="SignalP"/>
    </source>
</evidence>
<feature type="domain" description="5'-Nucleotidase C-terminal" evidence="2">
    <location>
        <begin position="75"/>
        <end position="210"/>
    </location>
</feature>
<dbReference type="eggNOG" id="COG0737">
    <property type="taxonomic scope" value="Bacteria"/>
</dbReference>
<proteinExistence type="predicted"/>
<dbReference type="InterPro" id="IPR006179">
    <property type="entry name" value="5_nucleotidase/apyrase"/>
</dbReference>
<dbReference type="PATRIC" id="fig|28128.5.peg.2140"/>
<feature type="signal peptide" evidence="1">
    <location>
        <begin position="1"/>
        <end position="18"/>
    </location>
</feature>
<dbReference type="GO" id="GO:0009166">
    <property type="term" value="P:nucleotide catabolic process"/>
    <property type="evidence" value="ECO:0007669"/>
    <property type="project" value="InterPro"/>
</dbReference>
<dbReference type="InterPro" id="IPR036907">
    <property type="entry name" value="5'-Nucleotdase_C_sf"/>
</dbReference>
<dbReference type="Proteomes" id="UP000070533">
    <property type="component" value="Unassembled WGS sequence"/>
</dbReference>
<evidence type="ECO:0000313" key="4">
    <source>
        <dbReference type="Proteomes" id="UP000070533"/>
    </source>
</evidence>
<dbReference type="PANTHER" id="PTHR11575:SF24">
    <property type="entry name" value="5'-NUCLEOTIDASE"/>
    <property type="match status" value="1"/>
</dbReference>